<dbReference type="PANTHER" id="PTHR34677:SF3">
    <property type="entry name" value="BACTERIAL IG-LIKE DOMAIN-CONTAINING PROTEIN"/>
    <property type="match status" value="1"/>
</dbReference>
<gene>
    <name evidence="2" type="ORF">OJ962_21295</name>
</gene>
<evidence type="ECO:0000256" key="1">
    <source>
        <dbReference type="SAM" id="SignalP"/>
    </source>
</evidence>
<keyword evidence="1" id="KW-0732">Signal</keyword>
<dbReference type="Gene3D" id="2.60.40.10">
    <property type="entry name" value="Immunoglobulins"/>
    <property type="match status" value="1"/>
</dbReference>
<evidence type="ECO:0000313" key="2">
    <source>
        <dbReference type="EMBL" id="MDA0140054.1"/>
    </source>
</evidence>
<proteinExistence type="predicted"/>
<dbReference type="PANTHER" id="PTHR34677">
    <property type="match status" value="1"/>
</dbReference>
<feature type="chain" id="PRO_5045996987" evidence="1">
    <location>
        <begin position="25"/>
        <end position="561"/>
    </location>
</feature>
<comment type="caution">
    <text evidence="2">The sequence shown here is derived from an EMBL/GenBank/DDBJ whole genome shotgun (WGS) entry which is preliminary data.</text>
</comment>
<name>A0ABT4RNC5_9ACTN</name>
<accession>A0ABT4RNC5</accession>
<keyword evidence="3" id="KW-1185">Reference proteome</keyword>
<reference evidence="2" key="1">
    <citation type="submission" date="2022-10" db="EMBL/GenBank/DDBJ databases">
        <title>The WGS of Solirubrobacter sp. CPCC 204708.</title>
        <authorList>
            <person name="Jiang Z."/>
        </authorList>
    </citation>
    <scope>NUCLEOTIDE SEQUENCE</scope>
    <source>
        <strain evidence="2">CPCC 204708</strain>
    </source>
</reference>
<evidence type="ECO:0000313" key="3">
    <source>
        <dbReference type="Proteomes" id="UP001147700"/>
    </source>
</evidence>
<protein>
    <submittedName>
        <fullName evidence="2">MopE-related protein</fullName>
    </submittedName>
</protein>
<dbReference type="InterPro" id="IPR013783">
    <property type="entry name" value="Ig-like_fold"/>
</dbReference>
<organism evidence="2 3">
    <name type="scientific">Solirubrobacter deserti</name>
    <dbReference type="NCBI Taxonomy" id="2282478"/>
    <lineage>
        <taxon>Bacteria</taxon>
        <taxon>Bacillati</taxon>
        <taxon>Actinomycetota</taxon>
        <taxon>Thermoleophilia</taxon>
        <taxon>Solirubrobacterales</taxon>
        <taxon>Solirubrobacteraceae</taxon>
        <taxon>Solirubrobacter</taxon>
    </lineage>
</organism>
<sequence length="561" mass="58050">MRRVLLTILAGVALAVCAAAPASAVELRVSSSVSGSGSITDFAPCAAPAHRPNGALTACGTAALSTPPQIPALRQMRAVPQSAGRWVFDHWEGCPNPVGEVCQISIVHQGTVNYAITAVFRDMGGPLLSQPAATYSTTDDRTVTMTWTADEPAAGFTCSVDQAPFSACGNGTQTVTVGEGNHTFRVRGTDLSGNEGDISAERTFRIIDTALLEQPAAFSSVKQPSFTFSSLTGVDFDCSLDAQPFTACGKKGPDGRVKLTLAQPLADGKHTLRVRARDSGEFDRVPATYSWTVDTVAPTVALYPTSGPGEGALQAVNRETFTFAANEDATLECRLDAAPFAPCATGFVAERLAAGPHRFEVRATDRAGNVGAAAARTWSVAASDSDSDGFNALIDCNDGDPAIRPGAIEAPDNAVDENCDGIVGATPPPAPTPAPPVLQSADTEQVVVTLAFFAHATKKTTKLSTLQVKNVPLGATVTVTCAGKACPKGLKGKGFTKKNAFGTVSLKPFIAKPFRVGDAITVTVSKPGAINAVKVLTVRAAKKPQIATRCLPPGAAKPVAC</sequence>
<feature type="signal peptide" evidence="1">
    <location>
        <begin position="1"/>
        <end position="24"/>
    </location>
</feature>
<dbReference type="RefSeq" id="WP_202955058.1">
    <property type="nucleotide sequence ID" value="NZ_JAPCID010000032.1"/>
</dbReference>
<dbReference type="Proteomes" id="UP001147700">
    <property type="component" value="Unassembled WGS sequence"/>
</dbReference>
<dbReference type="Pfam" id="PF11617">
    <property type="entry name" value="Cu-binding_MopE"/>
    <property type="match status" value="1"/>
</dbReference>
<dbReference type="EMBL" id="JAPCID010000032">
    <property type="protein sequence ID" value="MDA0140054.1"/>
    <property type="molecule type" value="Genomic_DNA"/>
</dbReference>
<dbReference type="InterPro" id="IPR021655">
    <property type="entry name" value="Put_metal-bd"/>
</dbReference>